<organism evidence="1 2">
    <name type="scientific">Alistipes finegoldii</name>
    <dbReference type="NCBI Taxonomy" id="214856"/>
    <lineage>
        <taxon>Bacteria</taxon>
        <taxon>Pseudomonadati</taxon>
        <taxon>Bacteroidota</taxon>
        <taxon>Bacteroidia</taxon>
        <taxon>Bacteroidales</taxon>
        <taxon>Rikenellaceae</taxon>
        <taxon>Alistipes</taxon>
    </lineage>
</organism>
<dbReference type="RefSeq" id="WP_195559210.1">
    <property type="nucleotide sequence ID" value="NZ_CAKMWW010000005.1"/>
</dbReference>
<protein>
    <submittedName>
        <fullName evidence="1">Uncharacterized protein</fullName>
    </submittedName>
</protein>
<sequence length="62" mass="6902">MSIDELLRNTNGISVTVSLDDLRQLFSEIARNTAPITALEESPRTLTRKETLQRLGIDSSTL</sequence>
<dbReference type="Proteomes" id="UP001055105">
    <property type="component" value="Unassembled WGS sequence"/>
</dbReference>
<evidence type="ECO:0000313" key="2">
    <source>
        <dbReference type="Proteomes" id="UP001055105"/>
    </source>
</evidence>
<gene>
    <name evidence="1" type="ORF">CE91St16_28590</name>
</gene>
<name>A0AA37KXA6_9BACT</name>
<dbReference type="EMBL" id="BQOL01000002">
    <property type="protein sequence ID" value="GKI19951.1"/>
    <property type="molecule type" value="Genomic_DNA"/>
</dbReference>
<evidence type="ECO:0000313" key="1">
    <source>
        <dbReference type="EMBL" id="GKI19951.1"/>
    </source>
</evidence>
<dbReference type="AlphaFoldDB" id="A0AA37KXA6"/>
<proteinExistence type="predicted"/>
<reference evidence="1" key="1">
    <citation type="submission" date="2022-01" db="EMBL/GenBank/DDBJ databases">
        <title>Novel bile acid biosynthetic pathways are enriched in the microbiome of centenarians.</title>
        <authorList>
            <person name="Sato Y."/>
            <person name="Atarashi K."/>
            <person name="Plichta R.D."/>
            <person name="Arai Y."/>
            <person name="Sasajima S."/>
            <person name="Kearney M.S."/>
            <person name="Suda W."/>
            <person name="Takeshita K."/>
            <person name="Sasaki T."/>
            <person name="Okamoto S."/>
            <person name="Skelly N.A."/>
            <person name="Okamura Y."/>
            <person name="Vlamakis H."/>
            <person name="Li Y."/>
            <person name="Tanoue T."/>
            <person name="Takei H."/>
            <person name="Nittono H."/>
            <person name="Narushima S."/>
            <person name="Irie J."/>
            <person name="Itoh H."/>
            <person name="Moriya K."/>
            <person name="Sugiura Y."/>
            <person name="Suematsu M."/>
            <person name="Moritoki N."/>
            <person name="Shibata S."/>
            <person name="Littman R.D."/>
            <person name="Fischbach A.M."/>
            <person name="Uwamino Y."/>
            <person name="Inoue T."/>
            <person name="Honda A."/>
            <person name="Hattori M."/>
            <person name="Murai T."/>
            <person name="Xavier J.R."/>
            <person name="Hirose N."/>
            <person name="Honda K."/>
        </authorList>
    </citation>
    <scope>NUCLEOTIDE SEQUENCE</scope>
    <source>
        <strain evidence="1">CE91-St16</strain>
    </source>
</reference>
<accession>A0AA37KXA6</accession>
<comment type="caution">
    <text evidence="1">The sequence shown here is derived from an EMBL/GenBank/DDBJ whole genome shotgun (WGS) entry which is preliminary data.</text>
</comment>